<proteinExistence type="predicted"/>
<dbReference type="Proteomes" id="UP001293718">
    <property type="component" value="Unassembled WGS sequence"/>
</dbReference>
<dbReference type="Gene3D" id="3.40.50.1820">
    <property type="entry name" value="alpha/beta hydrolase"/>
    <property type="match status" value="1"/>
</dbReference>
<reference evidence="1 2" key="1">
    <citation type="submission" date="2023-11" db="EMBL/GenBank/DDBJ databases">
        <title>Draft genome of Azohydromonas lata strain H1 (DSM1123), a polyhydroxyalkanoate producer.</title>
        <authorList>
            <person name="Traversa D."/>
            <person name="D'Addabbo P."/>
            <person name="Pazzani C."/>
            <person name="Manzari C."/>
            <person name="Chiara M."/>
            <person name="Scrascia M."/>
        </authorList>
    </citation>
    <scope>NUCLEOTIDE SEQUENCE [LARGE SCALE GENOMIC DNA]</scope>
    <source>
        <strain evidence="1 2">H1</strain>
    </source>
</reference>
<organism evidence="1 2">
    <name type="scientific">Azohydromonas lata</name>
    <dbReference type="NCBI Taxonomy" id="45677"/>
    <lineage>
        <taxon>Bacteria</taxon>
        <taxon>Pseudomonadati</taxon>
        <taxon>Pseudomonadota</taxon>
        <taxon>Betaproteobacteria</taxon>
        <taxon>Burkholderiales</taxon>
        <taxon>Sphaerotilaceae</taxon>
        <taxon>Azohydromonas</taxon>
    </lineage>
</organism>
<dbReference type="EMBL" id="JAXOJX010000077">
    <property type="protein sequence ID" value="MDZ5460667.1"/>
    <property type="molecule type" value="Genomic_DNA"/>
</dbReference>
<gene>
    <name evidence="1" type="ORF">SM757_29215</name>
</gene>
<sequence length="60" mass="6481">MSALVHLNVRRSGAGRCLQAHLPRGEPAIMQATGHCPHLSAPAQTVRLIRRFTDPLAIDA</sequence>
<accession>A0ABU5IP63</accession>
<comment type="caution">
    <text evidence="1">The sequence shown here is derived from an EMBL/GenBank/DDBJ whole genome shotgun (WGS) entry which is preliminary data.</text>
</comment>
<dbReference type="InterPro" id="IPR029058">
    <property type="entry name" value="AB_hydrolase_fold"/>
</dbReference>
<dbReference type="RefSeq" id="WP_066336863.1">
    <property type="nucleotide sequence ID" value="NZ_JAXOJX010000077.1"/>
</dbReference>
<dbReference type="SUPFAM" id="SSF53474">
    <property type="entry name" value="alpha/beta-Hydrolases"/>
    <property type="match status" value="1"/>
</dbReference>
<name>A0ABU5IP63_9BURK</name>
<protein>
    <submittedName>
        <fullName evidence="1">Uncharacterized protein</fullName>
    </submittedName>
</protein>
<evidence type="ECO:0000313" key="1">
    <source>
        <dbReference type="EMBL" id="MDZ5460667.1"/>
    </source>
</evidence>
<keyword evidence="2" id="KW-1185">Reference proteome</keyword>
<evidence type="ECO:0000313" key="2">
    <source>
        <dbReference type="Proteomes" id="UP001293718"/>
    </source>
</evidence>